<comment type="caution">
    <text evidence="1">The sequence shown here is derived from an EMBL/GenBank/DDBJ whole genome shotgun (WGS) entry which is preliminary data.</text>
</comment>
<dbReference type="Proteomes" id="UP000789920">
    <property type="component" value="Unassembled WGS sequence"/>
</dbReference>
<name>A0ACA9R7A0_9GLOM</name>
<feature type="non-terminal residue" evidence="1">
    <location>
        <position position="1"/>
    </location>
</feature>
<evidence type="ECO:0000313" key="2">
    <source>
        <dbReference type="Proteomes" id="UP000789920"/>
    </source>
</evidence>
<evidence type="ECO:0000313" key="1">
    <source>
        <dbReference type="EMBL" id="CAG8779542.1"/>
    </source>
</evidence>
<accession>A0ACA9R7A0</accession>
<reference evidence="1" key="1">
    <citation type="submission" date="2021-06" db="EMBL/GenBank/DDBJ databases">
        <authorList>
            <person name="Kallberg Y."/>
            <person name="Tangrot J."/>
            <person name="Rosling A."/>
        </authorList>
    </citation>
    <scope>NUCLEOTIDE SEQUENCE</scope>
    <source>
        <strain evidence="1">MA461A</strain>
    </source>
</reference>
<gene>
    <name evidence="1" type="ORF">RPERSI_LOCUS17370</name>
</gene>
<dbReference type="EMBL" id="CAJVQC010044443">
    <property type="protein sequence ID" value="CAG8779542.1"/>
    <property type="molecule type" value="Genomic_DNA"/>
</dbReference>
<sequence>KSQLNNSHKKMTNLEKSLSETTTSVVSSNVIDIESSTKPEENHNYNGLDDSSKVISEAATYGSLCNFGDLPYWCQDNRNIVSGYRRPTFSYLKCTYSLFYIHNEF</sequence>
<proteinExistence type="predicted"/>
<protein>
    <submittedName>
        <fullName evidence="1">12760_t:CDS:1</fullName>
    </submittedName>
</protein>
<organism evidence="1 2">
    <name type="scientific">Racocetra persica</name>
    <dbReference type="NCBI Taxonomy" id="160502"/>
    <lineage>
        <taxon>Eukaryota</taxon>
        <taxon>Fungi</taxon>
        <taxon>Fungi incertae sedis</taxon>
        <taxon>Mucoromycota</taxon>
        <taxon>Glomeromycotina</taxon>
        <taxon>Glomeromycetes</taxon>
        <taxon>Diversisporales</taxon>
        <taxon>Gigasporaceae</taxon>
        <taxon>Racocetra</taxon>
    </lineage>
</organism>
<feature type="non-terminal residue" evidence="1">
    <location>
        <position position="105"/>
    </location>
</feature>
<keyword evidence="2" id="KW-1185">Reference proteome</keyword>